<proteinExistence type="predicted"/>
<evidence type="ECO:0000313" key="2">
    <source>
        <dbReference type="Proteomes" id="UP001596317"/>
    </source>
</evidence>
<dbReference type="EMBL" id="JBHSWB010000002">
    <property type="protein sequence ID" value="MFC6662701.1"/>
    <property type="molecule type" value="Genomic_DNA"/>
</dbReference>
<keyword evidence="2" id="KW-1185">Reference proteome</keyword>
<accession>A0ABW1ZP65</accession>
<evidence type="ECO:0000313" key="1">
    <source>
        <dbReference type="EMBL" id="MFC6662701.1"/>
    </source>
</evidence>
<reference evidence="2" key="1">
    <citation type="journal article" date="2019" name="Int. J. Syst. Evol. Microbiol.">
        <title>The Global Catalogue of Microorganisms (GCM) 10K type strain sequencing project: providing services to taxonomists for standard genome sequencing and annotation.</title>
        <authorList>
            <consortium name="The Broad Institute Genomics Platform"/>
            <consortium name="The Broad Institute Genome Sequencing Center for Infectious Disease"/>
            <person name="Wu L."/>
            <person name="Ma J."/>
        </authorList>
    </citation>
    <scope>NUCLEOTIDE SEQUENCE [LARGE SCALE GENOMIC DNA]</scope>
    <source>
        <strain evidence="2">CCUG 63830</strain>
    </source>
</reference>
<comment type="caution">
    <text evidence="1">The sequence shown here is derived from an EMBL/GenBank/DDBJ whole genome shotgun (WGS) entry which is preliminary data.</text>
</comment>
<organism evidence="1 2">
    <name type="scientific">Deinococcus multiflagellatus</name>
    <dbReference type="NCBI Taxonomy" id="1656887"/>
    <lineage>
        <taxon>Bacteria</taxon>
        <taxon>Thermotogati</taxon>
        <taxon>Deinococcota</taxon>
        <taxon>Deinococci</taxon>
        <taxon>Deinococcales</taxon>
        <taxon>Deinococcaceae</taxon>
        <taxon>Deinococcus</taxon>
    </lineage>
</organism>
<gene>
    <name evidence="1" type="ORF">ACFP90_21860</name>
</gene>
<name>A0ABW1ZP65_9DEIO</name>
<dbReference type="RefSeq" id="WP_224612430.1">
    <property type="nucleotide sequence ID" value="NZ_JAIQXV010000027.1"/>
</dbReference>
<sequence length="83" mass="9281">MTPRRRGYRALSDEELASAHLVFLRQAYRTCPKAKQILDELAFSYAFRPNRIAIIGDATVVTRNVMIAVEALAAKLTQAKNTS</sequence>
<protein>
    <submittedName>
        <fullName evidence="1">Uncharacterized protein</fullName>
    </submittedName>
</protein>
<dbReference type="Proteomes" id="UP001596317">
    <property type="component" value="Unassembled WGS sequence"/>
</dbReference>